<accession>A0A8H6RZ28</accession>
<evidence type="ECO:0000313" key="1">
    <source>
        <dbReference type="EMBL" id="KAF7288867.1"/>
    </source>
</evidence>
<evidence type="ECO:0000313" key="2">
    <source>
        <dbReference type="Proteomes" id="UP000636479"/>
    </source>
</evidence>
<proteinExistence type="predicted"/>
<protein>
    <submittedName>
        <fullName evidence="1">Uncharacterized protein</fullName>
    </submittedName>
</protein>
<dbReference type="GeneID" id="59352943"/>
<comment type="caution">
    <text evidence="1">The sequence shown here is derived from an EMBL/GenBank/DDBJ whole genome shotgun (WGS) entry which is preliminary data.</text>
</comment>
<organism evidence="1 2">
    <name type="scientific">Mycena indigotica</name>
    <dbReference type="NCBI Taxonomy" id="2126181"/>
    <lineage>
        <taxon>Eukaryota</taxon>
        <taxon>Fungi</taxon>
        <taxon>Dikarya</taxon>
        <taxon>Basidiomycota</taxon>
        <taxon>Agaricomycotina</taxon>
        <taxon>Agaricomycetes</taxon>
        <taxon>Agaricomycetidae</taxon>
        <taxon>Agaricales</taxon>
        <taxon>Marasmiineae</taxon>
        <taxon>Mycenaceae</taxon>
        <taxon>Mycena</taxon>
    </lineage>
</organism>
<sequence>MASNELPAELIEAIVGHLPVGPGRVPIATLTACAAAASVFRGPAQRRLFTRLVLRSATIEARAVHLYADAARLFEEAPHLAGYVQAVKLQLPDAENAGWAEERGKAEAVLHLLDGVKRVEVHSGRWAGYSPAALEVFLDIFRGLERLELRGIGGLTPRLFHRVLIAATALVLDGVARGDKQEEDQIAPIGLETLDVSNCPTIYHLLPDPEDAPQALHDVTLAPVRSDDELGVWFAFCSQSVEKLSIEFYYTHFSEMVALPSFPYLTTLRLEDVPLSDTDTHPPALLAALLQYYTTPLLTSLHITFQFEAHDLPLSPEQWAELDAAIAEHPMAVADSLDVECVIPYFDGHTEACKDAFARVMPRATEAAVLEVSARMGAAELELEFY</sequence>
<dbReference type="RefSeq" id="XP_037213019.1">
    <property type="nucleotide sequence ID" value="XM_037370427.1"/>
</dbReference>
<name>A0A8H6RZ28_9AGAR</name>
<reference evidence="1" key="1">
    <citation type="submission" date="2020-05" db="EMBL/GenBank/DDBJ databases">
        <title>Mycena genomes resolve the evolution of fungal bioluminescence.</title>
        <authorList>
            <person name="Tsai I.J."/>
        </authorList>
    </citation>
    <scope>NUCLEOTIDE SEQUENCE</scope>
    <source>
        <strain evidence="1">171206Taipei</strain>
    </source>
</reference>
<keyword evidence="2" id="KW-1185">Reference proteome</keyword>
<dbReference type="OrthoDB" id="2745898at2759"/>
<dbReference type="SUPFAM" id="SSF52047">
    <property type="entry name" value="RNI-like"/>
    <property type="match status" value="1"/>
</dbReference>
<dbReference type="AlphaFoldDB" id="A0A8H6RZ28"/>
<dbReference type="EMBL" id="JACAZF010000018">
    <property type="protein sequence ID" value="KAF7288867.1"/>
    <property type="molecule type" value="Genomic_DNA"/>
</dbReference>
<dbReference type="Proteomes" id="UP000636479">
    <property type="component" value="Unassembled WGS sequence"/>
</dbReference>
<gene>
    <name evidence="1" type="ORF">MIND_01402400</name>
</gene>